<proteinExistence type="predicted"/>
<sequence>MTENDPPLDEYFDPLRTDHRTSLRKRMERYRDQLEEQGYEVTVAEGTEGLFAGVLVIDEANGRFGFLEEDGSVSWIDGSGAIGAIGSAVAQNHSDTLERRTEGLENVDVE</sequence>
<organism evidence="1 2">
    <name type="scientific">Halorubrum glutamatedens</name>
    <dbReference type="NCBI Taxonomy" id="2707018"/>
    <lineage>
        <taxon>Archaea</taxon>
        <taxon>Methanobacteriati</taxon>
        <taxon>Methanobacteriota</taxon>
        <taxon>Stenosarchaea group</taxon>
        <taxon>Halobacteria</taxon>
        <taxon>Halobacteriales</taxon>
        <taxon>Haloferacaceae</taxon>
        <taxon>Halorubrum</taxon>
    </lineage>
</organism>
<reference evidence="1 2" key="1">
    <citation type="journal article" date="2019" name="Int. J. Syst. Evol. Microbiol.">
        <title>The Global Catalogue of Microorganisms (GCM) 10K type strain sequencing project: providing services to taxonomists for standard genome sequencing and annotation.</title>
        <authorList>
            <consortium name="The Broad Institute Genomics Platform"/>
            <consortium name="The Broad Institute Genome Sequencing Center for Infectious Disease"/>
            <person name="Wu L."/>
            <person name="Ma J."/>
        </authorList>
    </citation>
    <scope>NUCLEOTIDE SEQUENCE [LARGE SCALE GENOMIC DNA]</scope>
    <source>
        <strain evidence="1 2">CGMCC 1.16026</strain>
    </source>
</reference>
<evidence type="ECO:0000313" key="2">
    <source>
        <dbReference type="Proteomes" id="UP001596145"/>
    </source>
</evidence>
<comment type="caution">
    <text evidence="1">The sequence shown here is derived from an EMBL/GenBank/DDBJ whole genome shotgun (WGS) entry which is preliminary data.</text>
</comment>
<dbReference type="AlphaFoldDB" id="A0ABD5QPW2"/>
<accession>A0ABD5QPW2</accession>
<gene>
    <name evidence="1" type="ORF">ACFPJA_05695</name>
</gene>
<dbReference type="Proteomes" id="UP001596145">
    <property type="component" value="Unassembled WGS sequence"/>
</dbReference>
<evidence type="ECO:0000313" key="1">
    <source>
        <dbReference type="EMBL" id="MFC5134212.1"/>
    </source>
</evidence>
<name>A0ABD5QPW2_9EURY</name>
<dbReference type="RefSeq" id="WP_122104479.1">
    <property type="nucleotide sequence ID" value="NZ_JBHSKV010000007.1"/>
</dbReference>
<keyword evidence="2" id="KW-1185">Reference proteome</keyword>
<protein>
    <submittedName>
        <fullName evidence="1">Uncharacterized protein</fullName>
    </submittedName>
</protein>
<dbReference type="EMBL" id="JBHSKV010000007">
    <property type="protein sequence ID" value="MFC5134212.1"/>
    <property type="molecule type" value="Genomic_DNA"/>
</dbReference>